<dbReference type="CDD" id="cd00198">
    <property type="entry name" value="vWFA"/>
    <property type="match status" value="1"/>
</dbReference>
<dbReference type="RefSeq" id="WP_200334788.1">
    <property type="nucleotide sequence ID" value="NZ_CP066786.1"/>
</dbReference>
<dbReference type="AlphaFoldDB" id="A0A7T7HIF9"/>
<name>A0A7T7HIF9_9HYPH</name>
<evidence type="ECO:0000256" key="1">
    <source>
        <dbReference type="SAM" id="MobiDB-lite"/>
    </source>
</evidence>
<feature type="compositionally biased region" description="Polar residues" evidence="1">
    <location>
        <begin position="703"/>
        <end position="712"/>
    </location>
</feature>
<feature type="region of interest" description="Disordered" evidence="1">
    <location>
        <begin position="702"/>
        <end position="722"/>
    </location>
</feature>
<organism evidence="3 4">
    <name type="scientific">Martelella lutilitoris</name>
    <dbReference type="NCBI Taxonomy" id="2583532"/>
    <lineage>
        <taxon>Bacteria</taxon>
        <taxon>Pseudomonadati</taxon>
        <taxon>Pseudomonadota</taxon>
        <taxon>Alphaproteobacteria</taxon>
        <taxon>Hyphomicrobiales</taxon>
        <taxon>Aurantimonadaceae</taxon>
        <taxon>Martelella</taxon>
    </lineage>
</organism>
<dbReference type="InterPro" id="IPR002035">
    <property type="entry name" value="VWF_A"/>
</dbReference>
<evidence type="ECO:0000259" key="2">
    <source>
        <dbReference type="PROSITE" id="PS50234"/>
    </source>
</evidence>
<proteinExistence type="predicted"/>
<dbReference type="Gene3D" id="3.40.50.410">
    <property type="entry name" value="von Willebrand factor, type A domain"/>
    <property type="match status" value="1"/>
</dbReference>
<dbReference type="PANTHER" id="PTHR34677:SF3">
    <property type="entry name" value="BACTERIAL IG-LIKE DOMAIN-CONTAINING PROTEIN"/>
    <property type="match status" value="1"/>
</dbReference>
<dbReference type="NCBIfam" id="NF033677">
    <property type="entry name" value="biofilm_BapA_N"/>
    <property type="match status" value="1"/>
</dbReference>
<feature type="region of interest" description="Disordered" evidence="1">
    <location>
        <begin position="316"/>
        <end position="338"/>
    </location>
</feature>
<evidence type="ECO:0000313" key="4">
    <source>
        <dbReference type="Proteomes" id="UP000596083"/>
    </source>
</evidence>
<dbReference type="PROSITE" id="PS50234">
    <property type="entry name" value="VWFA"/>
    <property type="match status" value="1"/>
</dbReference>
<feature type="compositionally biased region" description="Polar residues" evidence="1">
    <location>
        <begin position="319"/>
        <end position="330"/>
    </location>
</feature>
<accession>A0A7T7HIF9</accession>
<dbReference type="Pfam" id="PF22783">
    <property type="entry name" value="BapA_N"/>
    <property type="match status" value="1"/>
</dbReference>
<dbReference type="SUPFAM" id="SSF53300">
    <property type="entry name" value="vWA-like"/>
    <property type="match status" value="1"/>
</dbReference>
<dbReference type="PANTHER" id="PTHR34677">
    <property type="match status" value="1"/>
</dbReference>
<feature type="domain" description="VWFA" evidence="2">
    <location>
        <begin position="841"/>
        <end position="1031"/>
    </location>
</feature>
<dbReference type="Pfam" id="PF00092">
    <property type="entry name" value="VWA"/>
    <property type="match status" value="1"/>
</dbReference>
<dbReference type="InterPro" id="IPR048051">
    <property type="entry name" value="BapA-like_prefix-like"/>
</dbReference>
<dbReference type="InterPro" id="IPR036465">
    <property type="entry name" value="vWFA_dom_sf"/>
</dbReference>
<dbReference type="Proteomes" id="UP000596083">
    <property type="component" value="Chromosome"/>
</dbReference>
<dbReference type="SMART" id="SM00327">
    <property type="entry name" value="VWA"/>
    <property type="match status" value="1"/>
</dbReference>
<dbReference type="InterPro" id="IPR044048">
    <property type="entry name" value="Big_12"/>
</dbReference>
<gene>
    <name evidence="3" type="ORF">JET14_16035</name>
</gene>
<dbReference type="Pfam" id="PF19078">
    <property type="entry name" value="Big_12"/>
    <property type="match status" value="6"/>
</dbReference>
<reference evidence="3 4" key="1">
    <citation type="submission" date="2020-12" db="EMBL/GenBank/DDBJ databases">
        <authorList>
            <person name="Zheng R.K."/>
            <person name="Sun C.M."/>
        </authorList>
    </citation>
    <scope>NUCLEOTIDE SEQUENCE [LARGE SCALE GENOMIC DNA]</scope>
    <source>
        <strain evidence="3 4">ZRK001</strain>
    </source>
</reference>
<sequence length="1252" mass="128918">MDAIIVDKHDGSQHRQSVLNLQLDEASVVKLPIAPESLVSFEQNGDDLVIVTAAGETIVIGDFFVDFDDERNELVLVDDDGIAWWGQYSGPWSDFAFAEIGANGASPFPFGALGGLGAASAGGLAFSGGGGEEAAATEFPVLDVEAVADNPAAGHVTVSGRSSGDYVVISYPDENGETVVSDPIPVKDDGSWTHDIPREGIDEGDVDFVGIVTDENGNPVVDGDGNPISDTESATFDRTAPEVGVVITDNGHDGELVLTFSPDTDRASFDPAADLALENADLGTDGAWSEDADGNQVWTVTITPTGNGEVTATVADGSYTDTAGNDGSEGTDSERFDVDGPSVVVDIVNEGQTGTVTFTFSEAVTGFEAGDVSVANGSLSNLVRINDTTWTATVTPAATGDVTVSVADGSYTDLAGNAGTQGSDVEAFDRTAPTVGVVITDNGQDGELVLTFSPDTDRASFDPATDLALENADLGTDGAWSEDADGNQVWTVTITPTGNGEVTATVADGSYTDMAGNEGSEGTDSESFDVDGPSVVVDIVNEGQTGTVTFTFSEAVTGFEAGDVSVANGSLSNLVRINDTTWTATVTPAATGDVTVSVADASYTDLAGNAGAQGSDVETFDRTAPEVGVVITDNGQDGELVLTFSPDTDRASFDPATDLALENADLGTDGAWSEDADGNQVWTVTITPTGNGEVTATVADGSYTDTAGNEGSEGTDSESFDVDGPSVVVDIVNEGQTGTVTFTFSEAVTGFEAGDVAVANGSLSNLVRINDTTWTATVTPEKAGGDVTVTVADGSYTDTVGNLGAEGADTEGFARTAPLANDDDMSLTLAGDDFKSDGNFNIAFVLDFSGSVNNTEAQAMLSAVKTAGQAFFEGTTGDVQIQLVAFSSDARSSVSFTSYDAFAAQVDAWSSSRPYNGGTDYTAGIQKTMETYAPLDGYDNRVFFMSDGEPTEQTQQHWGNNGWQVDHSLTGATAAAWDDFVADNDITVQTVGIGQGISVERLQDVDQADGDNHVVEVSNFDVLVDSLLDLLKEVDVSGNVLHGADGVAGTADDDLLGIDGGRILSIAVDGETYTYDLNGITDSHGVAAGNGSILNVETDQGGKLIFDFETGDWTYKADAETGAGLETFDYVLTDDSGDTSAASLTIDVQSDMSGAAARGMAFDNGEAEDLSVETLGLAALDAEPTGEDAAPEDAAEDIGIASLVYEDTNESLDAYLPEESHASAATDGGSIADAGTFSVDLDELDHHTMLVG</sequence>
<dbReference type="EMBL" id="CP066786">
    <property type="protein sequence ID" value="QQM29791.1"/>
    <property type="molecule type" value="Genomic_DNA"/>
</dbReference>
<evidence type="ECO:0000313" key="3">
    <source>
        <dbReference type="EMBL" id="QQM29791.1"/>
    </source>
</evidence>
<protein>
    <submittedName>
        <fullName evidence="3">BapA prefix-like domain-containing protein</fullName>
    </submittedName>
</protein>
<dbReference type="KEGG" id="mlut:JET14_16035"/>